<comment type="caution">
    <text evidence="2">The sequence shown here is derived from an EMBL/GenBank/DDBJ whole genome shotgun (WGS) entry which is preliminary data.</text>
</comment>
<proteinExistence type="predicted"/>
<keyword evidence="3" id="KW-1185">Reference proteome</keyword>
<evidence type="ECO:0000256" key="1">
    <source>
        <dbReference type="SAM" id="MobiDB-lite"/>
    </source>
</evidence>
<feature type="region of interest" description="Disordered" evidence="1">
    <location>
        <begin position="72"/>
        <end position="126"/>
    </location>
</feature>
<evidence type="ECO:0000313" key="3">
    <source>
        <dbReference type="Proteomes" id="UP001437256"/>
    </source>
</evidence>
<evidence type="ECO:0000313" key="2">
    <source>
        <dbReference type="EMBL" id="KAL0057332.1"/>
    </source>
</evidence>
<dbReference type="Proteomes" id="UP001437256">
    <property type="component" value="Unassembled WGS sequence"/>
</dbReference>
<dbReference type="EMBL" id="JBBXMP010000585">
    <property type="protein sequence ID" value="KAL0057332.1"/>
    <property type="molecule type" value="Genomic_DNA"/>
</dbReference>
<organism evidence="2 3">
    <name type="scientific">Marasmius tenuissimus</name>
    <dbReference type="NCBI Taxonomy" id="585030"/>
    <lineage>
        <taxon>Eukaryota</taxon>
        <taxon>Fungi</taxon>
        <taxon>Dikarya</taxon>
        <taxon>Basidiomycota</taxon>
        <taxon>Agaricomycotina</taxon>
        <taxon>Agaricomycetes</taxon>
        <taxon>Agaricomycetidae</taxon>
        <taxon>Agaricales</taxon>
        <taxon>Marasmiineae</taxon>
        <taxon>Marasmiaceae</taxon>
        <taxon>Marasmius</taxon>
    </lineage>
</organism>
<reference evidence="2 3" key="1">
    <citation type="submission" date="2024-05" db="EMBL/GenBank/DDBJ databases">
        <title>A draft genome resource for the thread blight pathogen Marasmius tenuissimus strain MS-2.</title>
        <authorList>
            <person name="Yulfo-Soto G.E."/>
            <person name="Baruah I.K."/>
            <person name="Amoako-Attah I."/>
            <person name="Bukari Y."/>
            <person name="Meinhardt L.W."/>
            <person name="Bailey B.A."/>
            <person name="Cohen S.P."/>
        </authorList>
    </citation>
    <scope>NUCLEOTIDE SEQUENCE [LARGE SCALE GENOMIC DNA]</scope>
    <source>
        <strain evidence="2 3">MS-2</strain>
    </source>
</reference>
<accession>A0ABR2Z6P8</accession>
<sequence length="203" mass="22519">MGRLKDVVGGSNCVTQGGDLTCEGYLIGAADEIYRTFPWYKRMQVLYGGHPAVDCSAVAKSQTALDISVLQQDENRADSDDEVDAETTIPGARAIDASTDVDSTSPTTPVRQTKTPVKAPQSRHRTISDQLTEALVKANKNMDKSAQLRVETRAKTALELKQMELEHHQKMAEKQQAHELEMMRQQIILAQLQRSLLMSRHDA</sequence>
<name>A0ABR2Z6P8_9AGAR</name>
<gene>
    <name evidence="2" type="ORF">AAF712_016039</name>
</gene>
<protein>
    <submittedName>
        <fullName evidence="2">Uncharacterized protein</fullName>
    </submittedName>
</protein>
<feature type="compositionally biased region" description="Low complexity" evidence="1">
    <location>
        <begin position="98"/>
        <end position="110"/>
    </location>
</feature>